<reference evidence="2" key="1">
    <citation type="submission" date="2020-11" db="EMBL/GenBank/DDBJ databases">
        <authorList>
            <person name="Koelle M."/>
            <person name="Horta M.A.C."/>
            <person name="Nowrousian M."/>
            <person name="Ohm R.A."/>
            <person name="Benz P."/>
            <person name="Pilgard A."/>
        </authorList>
    </citation>
    <scope>NUCLEOTIDE SEQUENCE</scope>
    <source>
        <strain evidence="2">FPRL280</strain>
    </source>
</reference>
<dbReference type="Proteomes" id="UP000639403">
    <property type="component" value="Unassembled WGS sequence"/>
</dbReference>
<gene>
    <name evidence="2" type="ORF">IEO21_09544</name>
</gene>
<dbReference type="PANTHER" id="PTHR38705:SF1">
    <property type="entry name" value="PROTEIN RDS1"/>
    <property type="match status" value="1"/>
</dbReference>
<protein>
    <recommendedName>
        <fullName evidence="4">Protein rds1</fullName>
    </recommendedName>
</protein>
<keyword evidence="1" id="KW-0732">Signal</keyword>
<dbReference type="InterPro" id="IPR009078">
    <property type="entry name" value="Ferritin-like_SF"/>
</dbReference>
<dbReference type="PANTHER" id="PTHR38705">
    <property type="entry name" value="PROTEIN RDS1"/>
    <property type="match status" value="1"/>
</dbReference>
<name>A0A8H7NU58_9APHY</name>
<dbReference type="InterPro" id="IPR012347">
    <property type="entry name" value="Ferritin-like"/>
</dbReference>
<dbReference type="InterPro" id="IPR039254">
    <property type="entry name" value="Rds1"/>
</dbReference>
<organism evidence="2 3">
    <name type="scientific">Rhodonia placenta</name>
    <dbReference type="NCBI Taxonomy" id="104341"/>
    <lineage>
        <taxon>Eukaryota</taxon>
        <taxon>Fungi</taxon>
        <taxon>Dikarya</taxon>
        <taxon>Basidiomycota</taxon>
        <taxon>Agaricomycotina</taxon>
        <taxon>Agaricomycetes</taxon>
        <taxon>Polyporales</taxon>
        <taxon>Adustoporiaceae</taxon>
        <taxon>Rhodonia</taxon>
    </lineage>
</organism>
<sequence length="297" mass="31506">MFPKLLLLALASASVVLAAPAPPTPSDTQILQYALTLEYLENAFYTGALDKYDAKAFTDAGFAPWVRGRFEQIMDHEKTHVKFLQTALGSAAPQACNYTFPYNDPESFVQLAMGIEGVGAAAYLGASKYISDKDTLTVAASILAVEQRQVGWVSSAVLKEQPWDGPFETPLGLSAVYSLASPFITSCPSSNPALPVITLPAFKLPAASPWPGATISLTFDNPNNASPTFVAWFSGLDVVFTTIDGNKNTVVPTGLQGTVYAGVVSSDTMPLADSDMVTGLTIVQFPFDSMAAEVDNA</sequence>
<accession>A0A8H7NU58</accession>
<reference evidence="2" key="2">
    <citation type="journal article" name="Front. Microbiol.">
        <title>Degradative Capacity of Two Strains of Rhodonia placenta: From Phenotype to Genotype.</title>
        <authorList>
            <person name="Kolle M."/>
            <person name="Horta M.A.C."/>
            <person name="Nowrousian M."/>
            <person name="Ohm R.A."/>
            <person name="Benz J.P."/>
            <person name="Pilgard A."/>
        </authorList>
    </citation>
    <scope>NUCLEOTIDE SEQUENCE</scope>
    <source>
        <strain evidence="2">FPRL280</strain>
    </source>
</reference>
<dbReference type="CDD" id="cd00657">
    <property type="entry name" value="Ferritin_like"/>
    <property type="match status" value="1"/>
</dbReference>
<dbReference type="SUPFAM" id="SSF47240">
    <property type="entry name" value="Ferritin-like"/>
    <property type="match status" value="1"/>
</dbReference>
<evidence type="ECO:0000313" key="2">
    <source>
        <dbReference type="EMBL" id="KAF9803884.1"/>
    </source>
</evidence>
<evidence type="ECO:0000256" key="1">
    <source>
        <dbReference type="SAM" id="SignalP"/>
    </source>
</evidence>
<dbReference type="EMBL" id="JADOXO010000474">
    <property type="protein sequence ID" value="KAF9803884.1"/>
    <property type="molecule type" value="Genomic_DNA"/>
</dbReference>
<comment type="caution">
    <text evidence="2">The sequence shown here is derived from an EMBL/GenBank/DDBJ whole genome shotgun (WGS) entry which is preliminary data.</text>
</comment>
<proteinExistence type="predicted"/>
<dbReference type="Gene3D" id="1.20.1260.10">
    <property type="match status" value="1"/>
</dbReference>
<feature type="chain" id="PRO_5034323901" description="Protein rds1" evidence="1">
    <location>
        <begin position="19"/>
        <end position="297"/>
    </location>
</feature>
<evidence type="ECO:0008006" key="4">
    <source>
        <dbReference type="Google" id="ProtNLM"/>
    </source>
</evidence>
<evidence type="ECO:0000313" key="3">
    <source>
        <dbReference type="Proteomes" id="UP000639403"/>
    </source>
</evidence>
<dbReference type="Pfam" id="PF13668">
    <property type="entry name" value="Ferritin_2"/>
    <property type="match status" value="1"/>
</dbReference>
<feature type="signal peptide" evidence="1">
    <location>
        <begin position="1"/>
        <end position="18"/>
    </location>
</feature>
<dbReference type="AlphaFoldDB" id="A0A8H7NU58"/>